<dbReference type="Proteomes" id="UP000013785">
    <property type="component" value="Unassembled WGS sequence"/>
</dbReference>
<reference evidence="1 2" key="1">
    <citation type="submission" date="2013-02" db="EMBL/GenBank/DDBJ databases">
        <title>The Genome Sequence of Enterococcus phoeniculicola BAA-412.</title>
        <authorList>
            <consortium name="The Broad Institute Genome Sequencing Platform"/>
            <consortium name="The Broad Institute Genome Sequencing Center for Infectious Disease"/>
            <person name="Earl A.M."/>
            <person name="Gilmore M.S."/>
            <person name="Lebreton F."/>
            <person name="Walker B."/>
            <person name="Young S.K."/>
            <person name="Zeng Q."/>
            <person name="Gargeya S."/>
            <person name="Fitzgerald M."/>
            <person name="Haas B."/>
            <person name="Abouelleil A."/>
            <person name="Alvarado L."/>
            <person name="Arachchi H.M."/>
            <person name="Berlin A.M."/>
            <person name="Chapman S.B."/>
            <person name="Dewar J."/>
            <person name="Goldberg J."/>
            <person name="Griggs A."/>
            <person name="Gujja S."/>
            <person name="Hansen M."/>
            <person name="Howarth C."/>
            <person name="Imamovic A."/>
            <person name="Larimer J."/>
            <person name="McCowan C."/>
            <person name="Murphy C."/>
            <person name="Neiman D."/>
            <person name="Pearson M."/>
            <person name="Priest M."/>
            <person name="Roberts A."/>
            <person name="Saif S."/>
            <person name="Shea T."/>
            <person name="Sisk P."/>
            <person name="Sykes S."/>
            <person name="Wortman J."/>
            <person name="Nusbaum C."/>
            <person name="Birren B."/>
        </authorList>
    </citation>
    <scope>NUCLEOTIDE SEQUENCE [LARGE SCALE GENOMIC DNA]</scope>
    <source>
        <strain evidence="1 2">ATCC BAA-412</strain>
    </source>
</reference>
<dbReference type="HOGENOM" id="CLU_798613_0_0_9"/>
<dbReference type="AlphaFoldDB" id="R3W663"/>
<evidence type="ECO:0008006" key="3">
    <source>
        <dbReference type="Google" id="ProtNLM"/>
    </source>
</evidence>
<dbReference type="Gene3D" id="3.40.50.1970">
    <property type="match status" value="1"/>
</dbReference>
<dbReference type="eggNOG" id="COG0337">
    <property type="taxonomic scope" value="Bacteria"/>
</dbReference>
<protein>
    <recommendedName>
        <fullName evidence="3">3-dehydroquinate synthase domain-containing protein</fullName>
    </recommendedName>
</protein>
<accession>R3W663</accession>
<gene>
    <name evidence="1" type="ORF">UC3_02049</name>
</gene>
<name>R3W663_9ENTE</name>
<sequence>MKAKGGMIVERVYTKNGYSCRVVYGETFATQLKQEPVTNKHVVIVTNQRYYDRFSQKLLQLFSVHSEVDWYICTNSAHCNNLDELNGLLSFAAKFPQEADYLFVAFGNEGVMELMGFFQKTTVLQGELWCLPVSIRSLAKALTLSNTIEKLNNQPVMEIQALGSQIIFDQTLTNNQSEGKMVDLLWFLQCGIVRDHDFLKLLYQNYPNQKKLLSQSFNGLIAPLINYYEADSEVIETYGQLFERAFYQTQTSHLLSDHMKRLLGILLQLKWNDEIEPLTFNYRNFLIWLDYLGFPIELPDELLISTYVEQMLQLAKKSKKIVVLEKIGIIKEHRNPTEKELLATLESYKKIVQEVKGEHNENI</sequence>
<organism evidence="1 2">
    <name type="scientific">Enterococcus phoeniculicola ATCC BAA-412</name>
    <dbReference type="NCBI Taxonomy" id="1158610"/>
    <lineage>
        <taxon>Bacteria</taxon>
        <taxon>Bacillati</taxon>
        <taxon>Bacillota</taxon>
        <taxon>Bacilli</taxon>
        <taxon>Lactobacillales</taxon>
        <taxon>Enterococcaceae</taxon>
        <taxon>Enterococcus</taxon>
    </lineage>
</organism>
<comment type="caution">
    <text evidence="1">The sequence shown here is derived from an EMBL/GenBank/DDBJ whole genome shotgun (WGS) entry which is preliminary data.</text>
</comment>
<proteinExistence type="predicted"/>
<evidence type="ECO:0000313" key="1">
    <source>
        <dbReference type="EMBL" id="EOL43072.1"/>
    </source>
</evidence>
<keyword evidence="2" id="KW-1185">Reference proteome</keyword>
<dbReference type="EMBL" id="AJAT01000016">
    <property type="protein sequence ID" value="EOL43072.1"/>
    <property type="molecule type" value="Genomic_DNA"/>
</dbReference>
<dbReference type="PATRIC" id="fig|1158610.3.peg.2043"/>
<dbReference type="STRING" id="154621.RV11_GL003112"/>
<evidence type="ECO:0000313" key="2">
    <source>
        <dbReference type="Proteomes" id="UP000013785"/>
    </source>
</evidence>